<dbReference type="Pfam" id="PF06698">
    <property type="entry name" value="DUF1192"/>
    <property type="match status" value="1"/>
</dbReference>
<comment type="caution">
    <text evidence="1">The sequence shown here is derived from an EMBL/GenBank/DDBJ whole genome shotgun (WGS) entry which is preliminary data.</text>
</comment>
<gene>
    <name evidence="1" type="ORF">C7435_0080</name>
</gene>
<proteinExistence type="predicted"/>
<name>A0A495DL29_9PROT</name>
<evidence type="ECO:0000313" key="1">
    <source>
        <dbReference type="EMBL" id="RKR03643.1"/>
    </source>
</evidence>
<evidence type="ECO:0000313" key="2">
    <source>
        <dbReference type="Proteomes" id="UP000273675"/>
    </source>
</evidence>
<dbReference type="InterPro" id="IPR009579">
    <property type="entry name" value="DUF1192"/>
</dbReference>
<dbReference type="EMBL" id="RBIM01000001">
    <property type="protein sequence ID" value="RKR03643.1"/>
    <property type="molecule type" value="Genomic_DNA"/>
</dbReference>
<reference evidence="1 2" key="1">
    <citation type="submission" date="2018-10" db="EMBL/GenBank/DDBJ databases">
        <title>Genomic Encyclopedia of Type Strains, Phase IV (KMG-IV): sequencing the most valuable type-strain genomes for metagenomic binning, comparative biology and taxonomic classification.</title>
        <authorList>
            <person name="Goeker M."/>
        </authorList>
    </citation>
    <scope>NUCLEOTIDE SEQUENCE [LARGE SCALE GENOMIC DNA]</scope>
    <source>
        <strain evidence="1 2">DSM 4734</strain>
    </source>
</reference>
<dbReference type="RefSeq" id="WP_075188525.1">
    <property type="nucleotide sequence ID" value="NZ_RBIM01000001.1"/>
</dbReference>
<protein>
    <submittedName>
        <fullName evidence="1">Uncharacterized small protein (DUF1192 family)</fullName>
    </submittedName>
</protein>
<dbReference type="AlphaFoldDB" id="A0A495DL29"/>
<organism evidence="1 2">
    <name type="scientific">Maricaulis maris</name>
    <dbReference type="NCBI Taxonomy" id="74318"/>
    <lineage>
        <taxon>Bacteria</taxon>
        <taxon>Pseudomonadati</taxon>
        <taxon>Pseudomonadota</taxon>
        <taxon>Alphaproteobacteria</taxon>
        <taxon>Maricaulales</taxon>
        <taxon>Maricaulaceae</taxon>
        <taxon>Maricaulis</taxon>
    </lineage>
</organism>
<dbReference type="Proteomes" id="UP000273675">
    <property type="component" value="Unassembled WGS sequence"/>
</dbReference>
<dbReference type="OrthoDB" id="7632426at2"/>
<sequence>MFHDEESIASQRARQGIIPGEDLSALSLDDLAERRGLLEDEIRRIDDITEKKKAGLNAADAVFKF</sequence>
<accession>A0A495DL29</accession>